<organism evidence="2 3">
    <name type="scientific">Panagrolaimus superbus</name>
    <dbReference type="NCBI Taxonomy" id="310955"/>
    <lineage>
        <taxon>Eukaryota</taxon>
        <taxon>Metazoa</taxon>
        <taxon>Ecdysozoa</taxon>
        <taxon>Nematoda</taxon>
        <taxon>Chromadorea</taxon>
        <taxon>Rhabditida</taxon>
        <taxon>Tylenchina</taxon>
        <taxon>Panagrolaimomorpha</taxon>
        <taxon>Panagrolaimoidea</taxon>
        <taxon>Panagrolaimidae</taxon>
        <taxon>Panagrolaimus</taxon>
    </lineage>
</organism>
<evidence type="ECO:0000313" key="2">
    <source>
        <dbReference type="Proteomes" id="UP000887577"/>
    </source>
</evidence>
<protein>
    <submittedName>
        <fullName evidence="3">Uncharacterized protein</fullName>
    </submittedName>
</protein>
<dbReference type="WBParaSite" id="PSU_v2.g13166.t1">
    <property type="protein sequence ID" value="PSU_v2.g13166.t1"/>
    <property type="gene ID" value="PSU_v2.g13166"/>
</dbReference>
<keyword evidence="2" id="KW-1185">Reference proteome</keyword>
<dbReference type="Proteomes" id="UP000887577">
    <property type="component" value="Unplaced"/>
</dbReference>
<sequence length="128" mass="14740">MFFPSFEDSKFDEIFPHHSEAKKSLISTTSEAAAAEMDSEMPVKPNPDAIKTNDNDNNDMASKPMKNNNIETIFGAKRVALMKEKRQFGGENFMNPRINKLFMNYEAALPNYKKFDYSNFLQSHSLFR</sequence>
<feature type="region of interest" description="Disordered" evidence="1">
    <location>
        <begin position="36"/>
        <end position="67"/>
    </location>
</feature>
<evidence type="ECO:0000256" key="1">
    <source>
        <dbReference type="SAM" id="MobiDB-lite"/>
    </source>
</evidence>
<proteinExistence type="predicted"/>
<name>A0A914Y687_9BILA</name>
<dbReference type="AlphaFoldDB" id="A0A914Y687"/>
<reference evidence="3" key="1">
    <citation type="submission" date="2022-11" db="UniProtKB">
        <authorList>
            <consortium name="WormBaseParasite"/>
        </authorList>
    </citation>
    <scope>IDENTIFICATION</scope>
</reference>
<evidence type="ECO:0000313" key="3">
    <source>
        <dbReference type="WBParaSite" id="PSU_v2.g13166.t1"/>
    </source>
</evidence>
<accession>A0A914Y687</accession>